<gene>
    <name evidence="4" type="ORF">PPSIR1_39035</name>
</gene>
<evidence type="ECO:0000256" key="2">
    <source>
        <dbReference type="ARBA" id="ARBA00022801"/>
    </source>
</evidence>
<dbReference type="STRING" id="391625.PPSIR1_39035"/>
<dbReference type="Gene3D" id="3.40.720.10">
    <property type="entry name" value="Alkaline Phosphatase, subunit A"/>
    <property type="match status" value="1"/>
</dbReference>
<dbReference type="GO" id="GO:0004065">
    <property type="term" value="F:arylsulfatase activity"/>
    <property type="evidence" value="ECO:0007669"/>
    <property type="project" value="TreeGrafter"/>
</dbReference>
<dbReference type="AlphaFoldDB" id="A6GK09"/>
<comment type="caution">
    <text evidence="4">The sequence shown here is derived from an EMBL/GenBank/DDBJ whole genome shotgun (WGS) entry which is preliminary data.</text>
</comment>
<evidence type="ECO:0000259" key="3">
    <source>
        <dbReference type="Pfam" id="PF00884"/>
    </source>
</evidence>
<keyword evidence="2" id="KW-0378">Hydrolase</keyword>
<sequence>MAANVVLIITDQDRARPSYERVALRCPARERLRASGLSFEQHRIASAACVPSRASMFTGHSPWVHGVTQTDGLAKGHDDPAMRWLSPTQLPTLGHCLRALDYDAAYLGKWHLSAADLRDGQGTVATVRREGRRGVRAPAGEARYREANPLSAFGFDGWIGPEPHGAAMHNSGTIRDPLYAEQAVEWLRERGRRFEGGERKPFFLAVNFVNPHDIVFWPEWSVFRPRWLGSGVPSSPPPPTAGLGVKELLREPPVRNQYRDRYLRAYGPPDLIRSAYELRGEAYRRFYHALIERVDRHIAAVLDALDAQPFAEQTAVIWTADHGELLGAHDMHQKWFNAFEETVRVPFVVRAPQLRARAGQRVEERSSHLDLLPTILGLAGAGKGTAARARLETQLDERFPKARPWPGQDLLAERAELDSYFVTADAIVNGNQRLAAVTRRAPALRRLSMLHYTPIDGCATGVEALVGSVEGRPYKLCQTFDPRGTVLDTLALNPRQRFPGERELFDLEADPAEARNLAGQSATAQIEAALVRRLGAARAAVGGPKAGEVALLD</sequence>
<dbReference type="InterPro" id="IPR050738">
    <property type="entry name" value="Sulfatase"/>
</dbReference>
<dbReference type="PANTHER" id="PTHR42693">
    <property type="entry name" value="ARYLSULFATASE FAMILY MEMBER"/>
    <property type="match status" value="1"/>
</dbReference>
<dbReference type="PANTHER" id="PTHR42693:SF53">
    <property type="entry name" value="ENDO-4-O-SULFATASE"/>
    <property type="match status" value="1"/>
</dbReference>
<dbReference type="EMBL" id="ABCS01000175">
    <property type="protein sequence ID" value="EDM73791.1"/>
    <property type="molecule type" value="Genomic_DNA"/>
</dbReference>
<keyword evidence="5" id="KW-1185">Reference proteome</keyword>
<accession>A6GK09</accession>
<dbReference type="InterPro" id="IPR000917">
    <property type="entry name" value="Sulfatase_N"/>
</dbReference>
<evidence type="ECO:0000313" key="4">
    <source>
        <dbReference type="EMBL" id="EDM73791.1"/>
    </source>
</evidence>
<organism evidence="4 5">
    <name type="scientific">Plesiocystis pacifica SIR-1</name>
    <dbReference type="NCBI Taxonomy" id="391625"/>
    <lineage>
        <taxon>Bacteria</taxon>
        <taxon>Pseudomonadati</taxon>
        <taxon>Myxococcota</taxon>
        <taxon>Polyangia</taxon>
        <taxon>Nannocystales</taxon>
        <taxon>Nannocystaceae</taxon>
        <taxon>Plesiocystis</taxon>
    </lineage>
</organism>
<evidence type="ECO:0000313" key="5">
    <source>
        <dbReference type="Proteomes" id="UP000005801"/>
    </source>
</evidence>
<proteinExistence type="inferred from homology"/>
<name>A6GK09_9BACT</name>
<dbReference type="Proteomes" id="UP000005801">
    <property type="component" value="Unassembled WGS sequence"/>
</dbReference>
<reference evidence="4 5" key="1">
    <citation type="submission" date="2007-06" db="EMBL/GenBank/DDBJ databases">
        <authorList>
            <person name="Shimkets L."/>
            <person name="Ferriera S."/>
            <person name="Johnson J."/>
            <person name="Kravitz S."/>
            <person name="Beeson K."/>
            <person name="Sutton G."/>
            <person name="Rogers Y.-H."/>
            <person name="Friedman R."/>
            <person name="Frazier M."/>
            <person name="Venter J.C."/>
        </authorList>
    </citation>
    <scope>NUCLEOTIDE SEQUENCE [LARGE SCALE GENOMIC DNA]</scope>
    <source>
        <strain evidence="4 5">SIR-1</strain>
    </source>
</reference>
<evidence type="ECO:0000256" key="1">
    <source>
        <dbReference type="ARBA" id="ARBA00008779"/>
    </source>
</evidence>
<dbReference type="eggNOG" id="COG3119">
    <property type="taxonomic scope" value="Bacteria"/>
</dbReference>
<dbReference type="CDD" id="cd16035">
    <property type="entry name" value="sulfatase_like"/>
    <property type="match status" value="1"/>
</dbReference>
<comment type="similarity">
    <text evidence="1">Belongs to the sulfatase family.</text>
</comment>
<dbReference type="InterPro" id="IPR017850">
    <property type="entry name" value="Alkaline_phosphatase_core_sf"/>
</dbReference>
<feature type="domain" description="Sulfatase N-terminal" evidence="3">
    <location>
        <begin position="4"/>
        <end position="381"/>
    </location>
</feature>
<dbReference type="OrthoDB" id="5500422at2"/>
<dbReference type="Pfam" id="PF00884">
    <property type="entry name" value="Sulfatase"/>
    <property type="match status" value="1"/>
</dbReference>
<protein>
    <submittedName>
        <fullName evidence="4">Sulfatase</fullName>
    </submittedName>
</protein>
<dbReference type="RefSeq" id="WP_006977045.1">
    <property type="nucleotide sequence ID" value="NZ_ABCS01000175.1"/>
</dbReference>
<dbReference type="SUPFAM" id="SSF53649">
    <property type="entry name" value="Alkaline phosphatase-like"/>
    <property type="match status" value="1"/>
</dbReference>